<sequence>MKLRHFNLAGVGLEVSCKKQDLIAPLLSLIGPWEVPHAIAGGPDYRLSVTREDHVDEPDGETVFFRGHIAGDGPFHFAGCAQSWSIFTPDELVARFDVEGGRADYVVAPACQAATLSVAESFALDHVLSVNGHAMVHAACAETPDGTGRVILHAPSGTGKTTTSLAMVGEGWKLCTDDASVLSPEADGGVVVRGVPRAIKIHRKSAGMLPWLSQMLDGQAWDENGEQWVERPTLFDQGYLADDKPAPISAVIALRRTAGPMRLVKQDGVDAFTSIMEDNISLSSAGLFPGHEQRMDVYSSALGQADCYLLEINGSPQDAAALITSELGR</sequence>
<name>A0A9X3ZI67_9HYPH</name>
<comment type="caution">
    <text evidence="1">The sequence shown here is derived from an EMBL/GenBank/DDBJ whole genome shotgun (WGS) entry which is preliminary data.</text>
</comment>
<proteinExistence type="predicted"/>
<evidence type="ECO:0008006" key="3">
    <source>
        <dbReference type="Google" id="ProtNLM"/>
    </source>
</evidence>
<accession>A0A9X3ZI67</accession>
<dbReference type="RefSeq" id="WP_267991956.1">
    <property type="nucleotide sequence ID" value="NZ_JAPJZI010000001.1"/>
</dbReference>
<dbReference type="InterPro" id="IPR027417">
    <property type="entry name" value="P-loop_NTPase"/>
</dbReference>
<dbReference type="SUPFAM" id="SSF53795">
    <property type="entry name" value="PEP carboxykinase-like"/>
    <property type="match status" value="1"/>
</dbReference>
<dbReference type="Proteomes" id="UP001151234">
    <property type="component" value="Unassembled WGS sequence"/>
</dbReference>
<dbReference type="EMBL" id="JAPJZI010000001">
    <property type="protein sequence ID" value="MDA5400417.1"/>
    <property type="molecule type" value="Genomic_DNA"/>
</dbReference>
<dbReference type="Gene3D" id="3.40.50.300">
    <property type="entry name" value="P-loop containing nucleotide triphosphate hydrolases"/>
    <property type="match status" value="1"/>
</dbReference>
<organism evidence="1 2">
    <name type="scientific">Hoeflea prorocentri</name>
    <dbReference type="NCBI Taxonomy" id="1922333"/>
    <lineage>
        <taxon>Bacteria</taxon>
        <taxon>Pseudomonadati</taxon>
        <taxon>Pseudomonadota</taxon>
        <taxon>Alphaproteobacteria</taxon>
        <taxon>Hyphomicrobiales</taxon>
        <taxon>Rhizobiaceae</taxon>
        <taxon>Hoeflea</taxon>
    </lineage>
</organism>
<evidence type="ECO:0000313" key="2">
    <source>
        <dbReference type="Proteomes" id="UP001151234"/>
    </source>
</evidence>
<evidence type="ECO:0000313" key="1">
    <source>
        <dbReference type="EMBL" id="MDA5400417.1"/>
    </source>
</evidence>
<dbReference type="AlphaFoldDB" id="A0A9X3ZI67"/>
<reference evidence="1" key="1">
    <citation type="submission" date="2022-11" db="EMBL/GenBank/DDBJ databases">
        <title>Draft genome sequence of Hoeflea poritis E7-10 and Hoeflea prorocentri PM5-8, separated from scleractinian coral Porites lutea and marine dinoflagellate.</title>
        <authorList>
            <person name="Zhang G."/>
            <person name="Wei Q."/>
            <person name="Cai L."/>
        </authorList>
    </citation>
    <scope>NUCLEOTIDE SEQUENCE</scope>
    <source>
        <strain evidence="1">PM5-8</strain>
    </source>
</reference>
<gene>
    <name evidence="1" type="ORF">OQ273_17710</name>
</gene>
<keyword evidence="2" id="KW-1185">Reference proteome</keyword>
<protein>
    <recommendedName>
        <fullName evidence="3">HPr kinase</fullName>
    </recommendedName>
</protein>